<sequence>TTRGDDADFDLVIHDERCYYGRPLLRLARQVPWHHEGPLAWSEGGAQQRLARFPLVHMTWISYLPVVWFRLLLLIIIIALI</sequence>
<keyword evidence="1" id="KW-1133">Transmembrane helix</keyword>
<evidence type="ECO:0000256" key="1">
    <source>
        <dbReference type="SAM" id="Phobius"/>
    </source>
</evidence>
<evidence type="ECO:0000313" key="2">
    <source>
        <dbReference type="EMBL" id="GMS93482.1"/>
    </source>
</evidence>
<dbReference type="AlphaFoldDB" id="A0AAV5TFC2"/>
<comment type="caution">
    <text evidence="2">The sequence shown here is derived from an EMBL/GenBank/DDBJ whole genome shotgun (WGS) entry which is preliminary data.</text>
</comment>
<feature type="non-terminal residue" evidence="2">
    <location>
        <position position="81"/>
    </location>
</feature>
<dbReference type="EMBL" id="BTSX01000004">
    <property type="protein sequence ID" value="GMS93482.1"/>
    <property type="molecule type" value="Genomic_DNA"/>
</dbReference>
<reference evidence="2" key="1">
    <citation type="submission" date="2023-10" db="EMBL/GenBank/DDBJ databases">
        <title>Genome assembly of Pristionchus species.</title>
        <authorList>
            <person name="Yoshida K."/>
            <person name="Sommer R.J."/>
        </authorList>
    </citation>
    <scope>NUCLEOTIDE SEQUENCE</scope>
    <source>
        <strain evidence="2">RS0144</strain>
    </source>
</reference>
<feature type="transmembrane region" description="Helical" evidence="1">
    <location>
        <begin position="60"/>
        <end position="80"/>
    </location>
</feature>
<evidence type="ECO:0000313" key="3">
    <source>
        <dbReference type="Proteomes" id="UP001432027"/>
    </source>
</evidence>
<keyword evidence="1" id="KW-0472">Membrane</keyword>
<accession>A0AAV5TFC2</accession>
<feature type="non-terminal residue" evidence="2">
    <location>
        <position position="1"/>
    </location>
</feature>
<protein>
    <submittedName>
        <fullName evidence="2">Uncharacterized protein</fullName>
    </submittedName>
</protein>
<keyword evidence="3" id="KW-1185">Reference proteome</keyword>
<gene>
    <name evidence="2" type="ORF">PENTCL1PPCAC_15657</name>
</gene>
<proteinExistence type="predicted"/>
<keyword evidence="1" id="KW-0812">Transmembrane</keyword>
<organism evidence="2 3">
    <name type="scientific">Pristionchus entomophagus</name>
    <dbReference type="NCBI Taxonomy" id="358040"/>
    <lineage>
        <taxon>Eukaryota</taxon>
        <taxon>Metazoa</taxon>
        <taxon>Ecdysozoa</taxon>
        <taxon>Nematoda</taxon>
        <taxon>Chromadorea</taxon>
        <taxon>Rhabditida</taxon>
        <taxon>Rhabditina</taxon>
        <taxon>Diplogasteromorpha</taxon>
        <taxon>Diplogasteroidea</taxon>
        <taxon>Neodiplogasteridae</taxon>
        <taxon>Pristionchus</taxon>
    </lineage>
</organism>
<name>A0AAV5TFC2_9BILA</name>
<dbReference type="Proteomes" id="UP001432027">
    <property type="component" value="Unassembled WGS sequence"/>
</dbReference>